<protein>
    <submittedName>
        <fullName evidence="2">Acyltransferase</fullName>
    </submittedName>
</protein>
<dbReference type="SUPFAM" id="SSF56801">
    <property type="entry name" value="Acetyl-CoA synthetase-like"/>
    <property type="match status" value="1"/>
</dbReference>
<feature type="domain" description="Acyl-protein synthetase LuxE" evidence="1">
    <location>
        <begin position="16"/>
        <end position="84"/>
    </location>
</feature>
<dbReference type="EMBL" id="BMGM01000006">
    <property type="protein sequence ID" value="GGE36907.1"/>
    <property type="molecule type" value="Genomic_DNA"/>
</dbReference>
<name>A0ABQ1SFW8_9FLAO</name>
<gene>
    <name evidence="2" type="ORF">GCM10010832_16360</name>
</gene>
<organism evidence="2 3">
    <name type="scientific">Psychroflexus planctonicus</name>
    <dbReference type="NCBI Taxonomy" id="1526575"/>
    <lineage>
        <taxon>Bacteria</taxon>
        <taxon>Pseudomonadati</taxon>
        <taxon>Bacteroidota</taxon>
        <taxon>Flavobacteriia</taxon>
        <taxon>Flavobacteriales</taxon>
        <taxon>Flavobacteriaceae</taxon>
        <taxon>Psychroflexus</taxon>
    </lineage>
</organism>
<accession>A0ABQ1SFW8</accession>
<dbReference type="Pfam" id="PF04443">
    <property type="entry name" value="LuxE"/>
    <property type="match status" value="1"/>
</dbReference>
<dbReference type="GO" id="GO:0016746">
    <property type="term" value="F:acyltransferase activity"/>
    <property type="evidence" value="ECO:0007669"/>
    <property type="project" value="UniProtKB-KW"/>
</dbReference>
<keyword evidence="2" id="KW-0012">Acyltransferase</keyword>
<keyword evidence="2" id="KW-0808">Transferase</keyword>
<dbReference type="RefSeq" id="WP_188458612.1">
    <property type="nucleotide sequence ID" value="NZ_BMGM01000006.1"/>
</dbReference>
<reference evidence="3" key="1">
    <citation type="journal article" date="2019" name="Int. J. Syst. Evol. Microbiol.">
        <title>The Global Catalogue of Microorganisms (GCM) 10K type strain sequencing project: providing services to taxonomists for standard genome sequencing and annotation.</title>
        <authorList>
            <consortium name="The Broad Institute Genomics Platform"/>
            <consortium name="The Broad Institute Genome Sequencing Center for Infectious Disease"/>
            <person name="Wu L."/>
            <person name="Ma J."/>
        </authorList>
    </citation>
    <scope>NUCLEOTIDE SEQUENCE [LARGE SCALE GENOMIC DNA]</scope>
    <source>
        <strain evidence="3">CGMCC 1.12931</strain>
    </source>
</reference>
<proteinExistence type="predicted"/>
<dbReference type="InterPro" id="IPR042099">
    <property type="entry name" value="ANL_N_sf"/>
</dbReference>
<sequence length="323" mass="36853">MNKPKHFSLSPKNFTEEALRLFAFQYENNLVYQQFCKLLNKNPTNINELEAIPFLPIEFFKTHTILSDSSSIEAIFTSSGTTGDQTSKHHVTDLSIYENSYLKAFHQFYGDVEDYLVLGLLPSYLERNGSSLIYMVNHFIKKSKYAESGFFLDDFELLKNTIEKYDGKRNILLIGVSFALLDFSEQFQFQLKSTIIMETGGMKGRRKEMIREELHEQLKSGFGVEHIHSEYGMTELLSQAYSKGNGIFNCPSSMKILIRNTDNPLEILQQNQTGGINVIDLANVNSIAFIATQDLGKEIGNNQYQILGRFDHSDVRGCNLMVL</sequence>
<evidence type="ECO:0000313" key="2">
    <source>
        <dbReference type="EMBL" id="GGE36907.1"/>
    </source>
</evidence>
<evidence type="ECO:0000313" key="3">
    <source>
        <dbReference type="Proteomes" id="UP000599179"/>
    </source>
</evidence>
<dbReference type="InterPro" id="IPR007534">
    <property type="entry name" value="LuxE"/>
</dbReference>
<dbReference type="Proteomes" id="UP000599179">
    <property type="component" value="Unassembled WGS sequence"/>
</dbReference>
<evidence type="ECO:0000259" key="1">
    <source>
        <dbReference type="Pfam" id="PF04443"/>
    </source>
</evidence>
<dbReference type="Gene3D" id="3.40.50.12780">
    <property type="entry name" value="N-terminal domain of ligase-like"/>
    <property type="match status" value="1"/>
</dbReference>
<comment type="caution">
    <text evidence="2">The sequence shown here is derived from an EMBL/GenBank/DDBJ whole genome shotgun (WGS) entry which is preliminary data.</text>
</comment>
<keyword evidence="3" id="KW-1185">Reference proteome</keyword>